<evidence type="ECO:0000256" key="2">
    <source>
        <dbReference type="ARBA" id="ARBA00022692"/>
    </source>
</evidence>
<dbReference type="FunFam" id="1.10.1200.120:FF:000004">
    <property type="entry name" value="Ion channel, putative"/>
    <property type="match status" value="1"/>
</dbReference>
<dbReference type="GO" id="GO:0016020">
    <property type="term" value="C:membrane"/>
    <property type="evidence" value="ECO:0007669"/>
    <property type="project" value="UniProtKB-SubCell"/>
</dbReference>
<dbReference type="InterPro" id="IPR037673">
    <property type="entry name" value="MSC/AndL"/>
</dbReference>
<reference evidence="6 7" key="1">
    <citation type="journal article" date="2016" name="Mol. Biol. Evol.">
        <title>Comparative Genomics of Early-Diverging Mushroom-Forming Fungi Provides Insights into the Origins of Lignocellulose Decay Capabilities.</title>
        <authorList>
            <person name="Nagy L.G."/>
            <person name="Riley R."/>
            <person name="Tritt A."/>
            <person name="Adam C."/>
            <person name="Daum C."/>
            <person name="Floudas D."/>
            <person name="Sun H."/>
            <person name="Yadav J.S."/>
            <person name="Pangilinan J."/>
            <person name="Larsson K.H."/>
            <person name="Matsuura K."/>
            <person name="Barry K."/>
            <person name="Labutti K."/>
            <person name="Kuo R."/>
            <person name="Ohm R.A."/>
            <person name="Bhattacharya S.S."/>
            <person name="Shirouzu T."/>
            <person name="Yoshinaga Y."/>
            <person name="Martin F.M."/>
            <person name="Grigoriev I.V."/>
            <person name="Hibbett D.S."/>
        </authorList>
    </citation>
    <scope>NUCLEOTIDE SEQUENCE [LARGE SCALE GENOMIC DNA]</scope>
    <source>
        <strain evidence="6 7">CBS 109695</strain>
    </source>
</reference>
<evidence type="ECO:0000256" key="5">
    <source>
        <dbReference type="SAM" id="Phobius"/>
    </source>
</evidence>
<evidence type="ECO:0000256" key="4">
    <source>
        <dbReference type="ARBA" id="ARBA00023136"/>
    </source>
</evidence>
<dbReference type="STRING" id="436010.A0A167UMU7"/>
<evidence type="ECO:0000256" key="1">
    <source>
        <dbReference type="ARBA" id="ARBA00004141"/>
    </source>
</evidence>
<sequence length="183" mass="20482">MSGTSEQRQRLLDLEHGLVKRLSSAWDGFVDFAFRENVLEVALGLILASAFTTVVNSLVANIILPPISLLPFIGRDLPEKFAILKEGPNADQGYNTLKQARDDGAIALAYGLFIEQVVTFLGIGMTLYLLAQLYGLLSHDNIIRRTIKCRYCRKWCSEKAKRCPMCTTWLDGREDRETSALAQ</sequence>
<dbReference type="EMBL" id="KV417959">
    <property type="protein sequence ID" value="KZP04104.1"/>
    <property type="molecule type" value="Genomic_DNA"/>
</dbReference>
<dbReference type="OrthoDB" id="10010920at2759"/>
<evidence type="ECO:0000313" key="7">
    <source>
        <dbReference type="Proteomes" id="UP000076532"/>
    </source>
</evidence>
<dbReference type="SUPFAM" id="SSF81330">
    <property type="entry name" value="Gated mechanosensitive channel"/>
    <property type="match status" value="1"/>
</dbReference>
<gene>
    <name evidence="6" type="ORF">FIBSPDRAFT_844351</name>
</gene>
<dbReference type="Proteomes" id="UP000076532">
    <property type="component" value="Unassembled WGS sequence"/>
</dbReference>
<accession>A0A167UMU7</accession>
<name>A0A167UMU7_9AGAM</name>
<dbReference type="PANTHER" id="PTHR30266">
    <property type="entry name" value="MECHANOSENSITIVE CHANNEL MSCL"/>
    <property type="match status" value="1"/>
</dbReference>
<feature type="transmembrane region" description="Helical" evidence="5">
    <location>
        <begin position="41"/>
        <end position="64"/>
    </location>
</feature>
<organism evidence="6 7">
    <name type="scientific">Athelia psychrophila</name>
    <dbReference type="NCBI Taxonomy" id="1759441"/>
    <lineage>
        <taxon>Eukaryota</taxon>
        <taxon>Fungi</taxon>
        <taxon>Dikarya</taxon>
        <taxon>Basidiomycota</taxon>
        <taxon>Agaricomycotina</taxon>
        <taxon>Agaricomycetes</taxon>
        <taxon>Agaricomycetidae</taxon>
        <taxon>Atheliales</taxon>
        <taxon>Atheliaceae</taxon>
        <taxon>Athelia</taxon>
    </lineage>
</organism>
<dbReference type="Gene3D" id="1.10.1200.120">
    <property type="entry name" value="Large-conductance mechanosensitive channel, MscL, domain 1"/>
    <property type="match status" value="1"/>
</dbReference>
<keyword evidence="3 5" id="KW-1133">Transmembrane helix</keyword>
<dbReference type="Pfam" id="PF01741">
    <property type="entry name" value="MscL"/>
    <property type="match status" value="1"/>
</dbReference>
<dbReference type="AlphaFoldDB" id="A0A167UMU7"/>
<comment type="subcellular location">
    <subcellularLocation>
        <location evidence="1">Membrane</location>
        <topology evidence="1">Multi-pass membrane protein</topology>
    </subcellularLocation>
</comment>
<protein>
    <submittedName>
        <fullName evidence="6">Ion channel</fullName>
    </submittedName>
</protein>
<keyword evidence="2 5" id="KW-0812">Transmembrane</keyword>
<evidence type="ECO:0000256" key="3">
    <source>
        <dbReference type="ARBA" id="ARBA00022989"/>
    </source>
</evidence>
<evidence type="ECO:0000313" key="6">
    <source>
        <dbReference type="EMBL" id="KZP04104.1"/>
    </source>
</evidence>
<keyword evidence="7" id="KW-1185">Reference proteome</keyword>
<dbReference type="InterPro" id="IPR036019">
    <property type="entry name" value="MscL_channel"/>
</dbReference>
<feature type="transmembrane region" description="Helical" evidence="5">
    <location>
        <begin position="117"/>
        <end position="137"/>
    </location>
</feature>
<dbReference type="GO" id="GO:0008381">
    <property type="term" value="F:mechanosensitive monoatomic ion channel activity"/>
    <property type="evidence" value="ECO:0007669"/>
    <property type="project" value="TreeGrafter"/>
</dbReference>
<keyword evidence="4 5" id="KW-0472">Membrane</keyword>
<dbReference type="PANTHER" id="PTHR30266:SF2">
    <property type="entry name" value="LARGE-CONDUCTANCE MECHANOSENSITIVE CHANNEL"/>
    <property type="match status" value="1"/>
</dbReference>
<proteinExistence type="predicted"/>